<comment type="caution">
    <text evidence="5">The sequence shown here is derived from an EMBL/GenBank/DDBJ whole genome shotgun (WGS) entry which is preliminary data.</text>
</comment>
<feature type="compositionally biased region" description="Pro residues" evidence="2">
    <location>
        <begin position="397"/>
        <end position="445"/>
    </location>
</feature>
<dbReference type="GO" id="GO:0008270">
    <property type="term" value="F:zinc ion binding"/>
    <property type="evidence" value="ECO:0007669"/>
    <property type="project" value="UniProtKB-KW"/>
</dbReference>
<dbReference type="SUPFAM" id="SSF57667">
    <property type="entry name" value="beta-beta-alpha zinc fingers"/>
    <property type="match status" value="1"/>
</dbReference>
<feature type="domain" description="G-patch" evidence="4">
    <location>
        <begin position="88"/>
        <end position="134"/>
    </location>
</feature>
<dbReference type="InterPro" id="IPR000467">
    <property type="entry name" value="G_patch_dom"/>
</dbReference>
<dbReference type="PANTHER" id="PTHR47251:SF1">
    <property type="entry name" value="FINGER DOMAIN PROTEIN, PUTATIVE (AFU_ORTHOLOGUE AFUA_3G04180)-RELATED"/>
    <property type="match status" value="1"/>
</dbReference>
<reference evidence="5" key="1">
    <citation type="submission" date="2021-01" db="EMBL/GenBank/DDBJ databases">
        <authorList>
            <person name="Kaushik A."/>
        </authorList>
    </citation>
    <scope>NUCLEOTIDE SEQUENCE</scope>
    <source>
        <strain evidence="5">AG3-1AP</strain>
    </source>
</reference>
<keyword evidence="1" id="KW-0479">Metal-binding</keyword>
<feature type="compositionally biased region" description="Polar residues" evidence="2">
    <location>
        <begin position="351"/>
        <end position="360"/>
    </location>
</feature>
<feature type="region of interest" description="Disordered" evidence="2">
    <location>
        <begin position="334"/>
        <end position="367"/>
    </location>
</feature>
<evidence type="ECO:0000256" key="1">
    <source>
        <dbReference type="PROSITE-ProRule" id="PRU00042"/>
    </source>
</evidence>
<accession>A0A8H3HA33</accession>
<proteinExistence type="predicted"/>
<dbReference type="Proteomes" id="UP000663831">
    <property type="component" value="Unassembled WGS sequence"/>
</dbReference>
<dbReference type="InterPro" id="IPR013087">
    <property type="entry name" value="Znf_C2H2_type"/>
</dbReference>
<dbReference type="EMBL" id="CAJMWV010004188">
    <property type="protein sequence ID" value="CAE6494735.1"/>
    <property type="molecule type" value="Genomic_DNA"/>
</dbReference>
<feature type="region of interest" description="Disordered" evidence="2">
    <location>
        <begin position="219"/>
        <end position="245"/>
    </location>
</feature>
<name>A0A8H3HA33_9AGAM</name>
<dbReference type="OrthoDB" id="4822at2759"/>
<feature type="region of interest" description="Disordered" evidence="2">
    <location>
        <begin position="393"/>
        <end position="461"/>
    </location>
</feature>
<evidence type="ECO:0000313" key="5">
    <source>
        <dbReference type="EMBL" id="CAE6494735.1"/>
    </source>
</evidence>
<sequence length="461" mass="49645">MSEAMIKRWNEITMNHSEGPAAASSSKRSRPRSRGSQSSDDSEDNISIVSRSPSPPPRNEKEEDISIYDQYIRGPVLEPVTVDTKLSSANKGFGMLAKMGWKEGEGLGSSGQGRTDPIPFLVKLDALGLGRSSHDERIIESAVSQRRELDSERMVKETEEQRKAREEAVAAKEQIKTGLKDTLRSFFCVDCEKQYSNVAQYDEHLRSYAHTHVVRMKEQQAAARQRQSGESAARKAKEKKREEKEMRKMAAAAGIKYSNGSTTSSSIVAPAQPIIKPITTSSGGGFAPVSDPPTKRGGWSAVTTAQSSSARSFVPVSGSVVASGELKQAGWTAVGAPASSPSPASAVGTKYQGQKQSTNKTGGGFMRGGWTTLDTTAHVDRDIEMISPTVVSSVHIAPPPPTGPAPPAPPPPLDLPPPPPEDAWLPPPPPPPDHLEPPPPPPPEPTSYLKGSRSWNPQKRW</sequence>
<dbReference type="SMART" id="SM00443">
    <property type="entry name" value="G_patch"/>
    <property type="match status" value="1"/>
</dbReference>
<gene>
    <name evidence="5" type="ORF">RDB_LOCUS112486</name>
</gene>
<evidence type="ECO:0000259" key="3">
    <source>
        <dbReference type="PROSITE" id="PS50157"/>
    </source>
</evidence>
<dbReference type="GO" id="GO:0003676">
    <property type="term" value="F:nucleic acid binding"/>
    <property type="evidence" value="ECO:0007669"/>
    <property type="project" value="InterPro"/>
</dbReference>
<evidence type="ECO:0000256" key="2">
    <source>
        <dbReference type="SAM" id="MobiDB-lite"/>
    </source>
</evidence>
<feature type="compositionally biased region" description="Basic and acidic residues" evidence="2">
    <location>
        <begin position="1"/>
        <end position="10"/>
    </location>
</feature>
<dbReference type="AlphaFoldDB" id="A0A8H3HA33"/>
<evidence type="ECO:0000259" key="4">
    <source>
        <dbReference type="PROSITE" id="PS50174"/>
    </source>
</evidence>
<keyword evidence="1" id="KW-0862">Zinc</keyword>
<protein>
    <recommendedName>
        <fullName evidence="7">G-patch domain-containing protein</fullName>
    </recommendedName>
</protein>
<feature type="domain" description="C2H2-type" evidence="3">
    <location>
        <begin position="186"/>
        <end position="211"/>
    </location>
</feature>
<dbReference type="PROSITE" id="PS00028">
    <property type="entry name" value="ZINC_FINGER_C2H2_1"/>
    <property type="match status" value="1"/>
</dbReference>
<dbReference type="PROSITE" id="PS50174">
    <property type="entry name" value="G_PATCH"/>
    <property type="match status" value="1"/>
</dbReference>
<dbReference type="PROSITE" id="PS50157">
    <property type="entry name" value="ZINC_FINGER_C2H2_2"/>
    <property type="match status" value="1"/>
</dbReference>
<dbReference type="InterPro" id="IPR036236">
    <property type="entry name" value="Znf_C2H2_sf"/>
</dbReference>
<feature type="compositionally biased region" description="Low complexity" evidence="2">
    <location>
        <begin position="336"/>
        <end position="346"/>
    </location>
</feature>
<evidence type="ECO:0008006" key="7">
    <source>
        <dbReference type="Google" id="ProtNLM"/>
    </source>
</evidence>
<keyword evidence="1" id="KW-0863">Zinc-finger</keyword>
<organism evidence="5 6">
    <name type="scientific">Rhizoctonia solani</name>
    <dbReference type="NCBI Taxonomy" id="456999"/>
    <lineage>
        <taxon>Eukaryota</taxon>
        <taxon>Fungi</taxon>
        <taxon>Dikarya</taxon>
        <taxon>Basidiomycota</taxon>
        <taxon>Agaricomycotina</taxon>
        <taxon>Agaricomycetes</taxon>
        <taxon>Cantharellales</taxon>
        <taxon>Ceratobasidiaceae</taxon>
        <taxon>Rhizoctonia</taxon>
    </lineage>
</organism>
<feature type="compositionally biased region" description="Basic and acidic residues" evidence="2">
    <location>
        <begin position="232"/>
        <end position="245"/>
    </location>
</feature>
<feature type="region of interest" description="Disordered" evidence="2">
    <location>
        <begin position="1"/>
        <end position="66"/>
    </location>
</feature>
<dbReference type="PANTHER" id="PTHR47251">
    <property type="entry name" value="FINGER DOMAIN PROTEIN, PUTATIVE (AFU_ORTHOLOGUE AFUA_3G04180)-RELATED"/>
    <property type="match status" value="1"/>
</dbReference>
<dbReference type="Pfam" id="PF01585">
    <property type="entry name" value="G-patch"/>
    <property type="match status" value="1"/>
</dbReference>
<evidence type="ECO:0000313" key="6">
    <source>
        <dbReference type="Proteomes" id="UP000663831"/>
    </source>
</evidence>